<dbReference type="AlphaFoldDB" id="A0A0E2B7X7"/>
<accession>A0A0E2B7X7</accession>
<dbReference type="EMBL" id="AHMY02000016">
    <property type="protein sequence ID" value="EKO16966.1"/>
    <property type="molecule type" value="Genomic_DNA"/>
</dbReference>
<sequence>MQQETSTGQNAVGQFLAQSPVQNLISRYRSERGKIRSFMEKLPLYSNALKDHEFQNADSMLRKELASKISYLKESIRRLEETFVSERRMELIGSGEIAVVLIDKLVHTIQSAGYGLNGLGTGLKATREELEKLAEFDFSLFQEVEGVESKIQILGINSNSSIQEVRDKIGEIRSSLDELENAFRSRKELFLKL</sequence>
<reference evidence="1 2" key="1">
    <citation type="submission" date="2012-10" db="EMBL/GenBank/DDBJ databases">
        <authorList>
            <person name="Harkins D.M."/>
            <person name="Durkin A.S."/>
            <person name="Brinkac L.M."/>
            <person name="Selengut J.D."/>
            <person name="Sanka R."/>
            <person name="DePew J."/>
            <person name="Purushe J."/>
            <person name="Peacock S.J."/>
            <person name="Thaipadungpanit J."/>
            <person name="Wuthiekanun V.W."/>
            <person name="Day N.P."/>
            <person name="Vinetz J.M."/>
            <person name="Sutton G.G."/>
            <person name="Nelson W.C."/>
            <person name="Fouts D.E."/>
        </authorList>
    </citation>
    <scope>NUCLEOTIDE SEQUENCE [LARGE SCALE GENOMIC DNA]</scope>
    <source>
        <strain evidence="1 2">H1</strain>
    </source>
</reference>
<protein>
    <submittedName>
        <fullName evidence="1">Uncharacterized protein</fullName>
    </submittedName>
</protein>
<evidence type="ECO:0000313" key="2">
    <source>
        <dbReference type="Proteomes" id="UP000006253"/>
    </source>
</evidence>
<dbReference type="RefSeq" id="WP_004764502.1">
    <property type="nucleotide sequence ID" value="NZ_AHMY02000016.1"/>
</dbReference>
<proteinExistence type="predicted"/>
<organism evidence="1 2">
    <name type="scientific">Leptospira kirschneri str. H1</name>
    <dbReference type="NCBI Taxonomy" id="1049966"/>
    <lineage>
        <taxon>Bacteria</taxon>
        <taxon>Pseudomonadati</taxon>
        <taxon>Spirochaetota</taxon>
        <taxon>Spirochaetia</taxon>
        <taxon>Leptospirales</taxon>
        <taxon>Leptospiraceae</taxon>
        <taxon>Leptospira</taxon>
    </lineage>
</organism>
<evidence type="ECO:0000313" key="1">
    <source>
        <dbReference type="EMBL" id="EKO16966.1"/>
    </source>
</evidence>
<gene>
    <name evidence="1" type="ORF">LEP1GSC081_3937</name>
</gene>
<dbReference type="Proteomes" id="UP000006253">
    <property type="component" value="Unassembled WGS sequence"/>
</dbReference>
<name>A0A0E2B7X7_9LEPT</name>
<dbReference type="NCBIfam" id="NF047596">
    <property type="entry name" value="LIMLP_15305_fam"/>
    <property type="match status" value="1"/>
</dbReference>
<comment type="caution">
    <text evidence="1">The sequence shown here is derived from an EMBL/GenBank/DDBJ whole genome shotgun (WGS) entry which is preliminary data.</text>
</comment>